<dbReference type="Proteomes" id="UP001594351">
    <property type="component" value="Unassembled WGS sequence"/>
</dbReference>
<keyword evidence="2" id="KW-1185">Reference proteome</keyword>
<proteinExistence type="predicted"/>
<name>A0ABV6Z0B1_UNCC1</name>
<protein>
    <recommendedName>
        <fullName evidence="3">Outer membrane protein beta-barrel domain-containing protein</fullName>
    </recommendedName>
</protein>
<accession>A0ABV6Z0B1</accession>
<evidence type="ECO:0008006" key="3">
    <source>
        <dbReference type="Google" id="ProtNLM"/>
    </source>
</evidence>
<dbReference type="EMBL" id="JBHPBY010000223">
    <property type="protein sequence ID" value="MFC1851773.1"/>
    <property type="molecule type" value="Genomic_DNA"/>
</dbReference>
<organism evidence="1 2">
    <name type="scientific">candidate division CSSED10-310 bacterium</name>
    <dbReference type="NCBI Taxonomy" id="2855610"/>
    <lineage>
        <taxon>Bacteria</taxon>
        <taxon>Bacteria division CSSED10-310</taxon>
    </lineage>
</organism>
<comment type="caution">
    <text evidence="1">The sequence shown here is derived from an EMBL/GenBank/DDBJ whole genome shotgun (WGS) entry which is preliminary data.</text>
</comment>
<evidence type="ECO:0000313" key="2">
    <source>
        <dbReference type="Proteomes" id="UP001594351"/>
    </source>
</evidence>
<gene>
    <name evidence="1" type="ORF">ACFL27_16400</name>
</gene>
<evidence type="ECO:0000313" key="1">
    <source>
        <dbReference type="EMBL" id="MFC1851773.1"/>
    </source>
</evidence>
<sequence length="243" mass="27356">MMALGGWLKMRNLIVNFLLALILYSPAAADDTIGEGMRLSFIFQFTSLHGDFDGESEMRASSEDYLLYEMESNWGGGVAVTVVELDPKGYWDLQLSYLYSQHDASFQLLAGESELHITNLNFTCNFFRNKFFQPFLLVGWIPYAQLIINDTSNDPAAKSEETRFESICTGLNLGCGVVLNFSSHFSFTAGLTNCMLYFGEFEGGERPGIKSGLLAKSENKIKSEDFLYSQALNYYFSLGYTFR</sequence>
<dbReference type="Gene3D" id="2.40.160.20">
    <property type="match status" value="1"/>
</dbReference>
<reference evidence="1 2" key="1">
    <citation type="submission" date="2024-09" db="EMBL/GenBank/DDBJ databases">
        <title>Laminarin stimulates single cell rates of sulfate reduction while oxygen inhibits transcriptomic activity in coastal marine sediment.</title>
        <authorList>
            <person name="Lindsay M."/>
            <person name="Orcutt B."/>
            <person name="Emerson D."/>
            <person name="Stepanauskas R."/>
            <person name="D'Angelo T."/>
        </authorList>
    </citation>
    <scope>NUCLEOTIDE SEQUENCE [LARGE SCALE GENOMIC DNA]</scope>
    <source>
        <strain evidence="1">SAG AM-311-K15</strain>
    </source>
</reference>